<protein>
    <submittedName>
        <fullName evidence="2">Uncharacterized protein</fullName>
    </submittedName>
</protein>
<sequence>MTAKLRSRGTLRTPWNRTPTRRNPTSAAREEGQDAAKGGLRQGGIEDDGKDPLRHAPLREPYAAKSGARPADSGTPAAVTNAKKDRSDQDPA</sequence>
<keyword evidence="3" id="KW-1185">Reference proteome</keyword>
<accession>A0A5J6MK15</accession>
<proteinExistence type="predicted"/>
<feature type="region of interest" description="Disordered" evidence="1">
    <location>
        <begin position="1"/>
        <end position="92"/>
    </location>
</feature>
<feature type="compositionally biased region" description="Low complexity" evidence="1">
    <location>
        <begin position="12"/>
        <end position="25"/>
    </location>
</feature>
<name>A0A5J6MK15_9PROT</name>
<organism evidence="2 3">
    <name type="scientific">Hypericibacter terrae</name>
    <dbReference type="NCBI Taxonomy" id="2602015"/>
    <lineage>
        <taxon>Bacteria</taxon>
        <taxon>Pseudomonadati</taxon>
        <taxon>Pseudomonadota</taxon>
        <taxon>Alphaproteobacteria</taxon>
        <taxon>Rhodospirillales</taxon>
        <taxon>Dongiaceae</taxon>
        <taxon>Hypericibacter</taxon>
    </lineage>
</organism>
<dbReference type="KEGG" id="htq:FRZ44_28410"/>
<reference evidence="2 3" key="1">
    <citation type="submission" date="2019-08" db="EMBL/GenBank/DDBJ databases">
        <title>Hyperibacter terrae gen. nov., sp. nov. and Hyperibacter viscosus sp. nov., two new members in the family Rhodospirillaceae isolated from the rhizosphere of Hypericum perforatum.</title>
        <authorList>
            <person name="Noviana Z."/>
        </authorList>
    </citation>
    <scope>NUCLEOTIDE SEQUENCE [LARGE SCALE GENOMIC DNA]</scope>
    <source>
        <strain evidence="2 3">R5913</strain>
    </source>
</reference>
<dbReference type="RefSeq" id="WP_151177793.1">
    <property type="nucleotide sequence ID" value="NZ_CP042906.1"/>
</dbReference>
<dbReference type="Proteomes" id="UP000326202">
    <property type="component" value="Chromosome"/>
</dbReference>
<feature type="compositionally biased region" description="Basic and acidic residues" evidence="1">
    <location>
        <begin position="82"/>
        <end position="92"/>
    </location>
</feature>
<dbReference type="EMBL" id="CP042906">
    <property type="protein sequence ID" value="QEX17541.1"/>
    <property type="molecule type" value="Genomic_DNA"/>
</dbReference>
<evidence type="ECO:0000313" key="2">
    <source>
        <dbReference type="EMBL" id="QEX17541.1"/>
    </source>
</evidence>
<evidence type="ECO:0000313" key="3">
    <source>
        <dbReference type="Proteomes" id="UP000326202"/>
    </source>
</evidence>
<gene>
    <name evidence="2" type="ORF">FRZ44_28410</name>
</gene>
<dbReference type="AlphaFoldDB" id="A0A5J6MK15"/>
<evidence type="ECO:0000256" key="1">
    <source>
        <dbReference type="SAM" id="MobiDB-lite"/>
    </source>
</evidence>